<reference evidence="1" key="1">
    <citation type="journal article" date="2019" name="bioRxiv">
        <title>The Genome of the Zebra Mussel, Dreissena polymorpha: A Resource for Invasive Species Research.</title>
        <authorList>
            <person name="McCartney M.A."/>
            <person name="Auch B."/>
            <person name="Kono T."/>
            <person name="Mallez S."/>
            <person name="Zhang Y."/>
            <person name="Obille A."/>
            <person name="Becker A."/>
            <person name="Abrahante J.E."/>
            <person name="Garbe J."/>
            <person name="Badalamenti J.P."/>
            <person name="Herman A."/>
            <person name="Mangelson H."/>
            <person name="Liachko I."/>
            <person name="Sullivan S."/>
            <person name="Sone E.D."/>
            <person name="Koren S."/>
            <person name="Silverstein K.A.T."/>
            <person name="Beckman K.B."/>
            <person name="Gohl D.M."/>
        </authorList>
    </citation>
    <scope>NUCLEOTIDE SEQUENCE</scope>
    <source>
        <strain evidence="1">Duluth1</strain>
        <tissue evidence="1">Whole animal</tissue>
    </source>
</reference>
<dbReference type="AlphaFoldDB" id="A0A9D4BWE9"/>
<reference evidence="1" key="2">
    <citation type="submission" date="2020-11" db="EMBL/GenBank/DDBJ databases">
        <authorList>
            <person name="McCartney M.A."/>
            <person name="Auch B."/>
            <person name="Kono T."/>
            <person name="Mallez S."/>
            <person name="Becker A."/>
            <person name="Gohl D.M."/>
            <person name="Silverstein K.A.T."/>
            <person name="Koren S."/>
            <person name="Bechman K.B."/>
            <person name="Herman A."/>
            <person name="Abrahante J.E."/>
            <person name="Garbe J."/>
        </authorList>
    </citation>
    <scope>NUCLEOTIDE SEQUENCE</scope>
    <source>
        <strain evidence="1">Duluth1</strain>
        <tissue evidence="1">Whole animal</tissue>
    </source>
</reference>
<sequence length="74" mass="8535">MSLCTLGVKYEVTAIQKKMSITDYPKPAVLMRHYGTSGSPNLYHQDQDFQDQRTFSPAVWFTILESYKVYLPQA</sequence>
<organism evidence="1 2">
    <name type="scientific">Dreissena polymorpha</name>
    <name type="common">Zebra mussel</name>
    <name type="synonym">Mytilus polymorpha</name>
    <dbReference type="NCBI Taxonomy" id="45954"/>
    <lineage>
        <taxon>Eukaryota</taxon>
        <taxon>Metazoa</taxon>
        <taxon>Spiralia</taxon>
        <taxon>Lophotrochozoa</taxon>
        <taxon>Mollusca</taxon>
        <taxon>Bivalvia</taxon>
        <taxon>Autobranchia</taxon>
        <taxon>Heteroconchia</taxon>
        <taxon>Euheterodonta</taxon>
        <taxon>Imparidentia</taxon>
        <taxon>Neoheterodontei</taxon>
        <taxon>Myida</taxon>
        <taxon>Dreissenoidea</taxon>
        <taxon>Dreissenidae</taxon>
        <taxon>Dreissena</taxon>
    </lineage>
</organism>
<keyword evidence="2" id="KW-1185">Reference proteome</keyword>
<proteinExistence type="predicted"/>
<evidence type="ECO:0000313" key="2">
    <source>
        <dbReference type="Proteomes" id="UP000828390"/>
    </source>
</evidence>
<dbReference type="Proteomes" id="UP000828390">
    <property type="component" value="Unassembled WGS sequence"/>
</dbReference>
<comment type="caution">
    <text evidence="1">The sequence shown here is derived from an EMBL/GenBank/DDBJ whole genome shotgun (WGS) entry which is preliminary data.</text>
</comment>
<gene>
    <name evidence="1" type="ORF">DPMN_071623</name>
</gene>
<dbReference type="EMBL" id="JAIWYP010000014">
    <property type="protein sequence ID" value="KAH3711947.1"/>
    <property type="molecule type" value="Genomic_DNA"/>
</dbReference>
<accession>A0A9D4BWE9</accession>
<protein>
    <submittedName>
        <fullName evidence="1">Uncharacterized protein</fullName>
    </submittedName>
</protein>
<evidence type="ECO:0000313" key="1">
    <source>
        <dbReference type="EMBL" id="KAH3711947.1"/>
    </source>
</evidence>
<name>A0A9D4BWE9_DREPO</name>